<keyword evidence="2" id="KW-0472">Membrane</keyword>
<proteinExistence type="predicted"/>
<dbReference type="Proteomes" id="UP000187209">
    <property type="component" value="Unassembled WGS sequence"/>
</dbReference>
<dbReference type="SUPFAM" id="SSF81606">
    <property type="entry name" value="PP2C-like"/>
    <property type="match status" value="1"/>
</dbReference>
<organism evidence="4 5">
    <name type="scientific">Stentor coeruleus</name>
    <dbReference type="NCBI Taxonomy" id="5963"/>
    <lineage>
        <taxon>Eukaryota</taxon>
        <taxon>Sar</taxon>
        <taxon>Alveolata</taxon>
        <taxon>Ciliophora</taxon>
        <taxon>Postciliodesmatophora</taxon>
        <taxon>Heterotrichea</taxon>
        <taxon>Heterotrichida</taxon>
        <taxon>Stentoridae</taxon>
        <taxon>Stentor</taxon>
    </lineage>
</organism>
<keyword evidence="5" id="KW-1185">Reference proteome</keyword>
<name>A0A1R2CDC7_9CILI</name>
<dbReference type="InterPro" id="IPR036457">
    <property type="entry name" value="PPM-type-like_dom_sf"/>
</dbReference>
<evidence type="ECO:0000256" key="2">
    <source>
        <dbReference type="ARBA" id="ARBA00023136"/>
    </source>
</evidence>
<evidence type="ECO:0000313" key="4">
    <source>
        <dbReference type="EMBL" id="OMJ87007.1"/>
    </source>
</evidence>
<dbReference type="GO" id="GO:0016020">
    <property type="term" value="C:membrane"/>
    <property type="evidence" value="ECO:0007669"/>
    <property type="project" value="UniProtKB-SubCell"/>
</dbReference>
<dbReference type="InterPro" id="IPR001932">
    <property type="entry name" value="PPM-type_phosphatase-like_dom"/>
</dbReference>
<gene>
    <name evidence="4" type="ORF">SteCoe_11333</name>
</gene>
<reference evidence="4 5" key="1">
    <citation type="submission" date="2016-11" db="EMBL/GenBank/DDBJ databases">
        <title>The macronuclear genome of Stentor coeruleus: a giant cell with tiny introns.</title>
        <authorList>
            <person name="Slabodnick M."/>
            <person name="Ruby J.G."/>
            <person name="Reiff S.B."/>
            <person name="Swart E.C."/>
            <person name="Gosai S."/>
            <person name="Prabakaran S."/>
            <person name="Witkowska E."/>
            <person name="Larue G.E."/>
            <person name="Fisher S."/>
            <person name="Freeman R.M."/>
            <person name="Gunawardena J."/>
            <person name="Chu W."/>
            <person name="Stover N.A."/>
            <person name="Gregory B.D."/>
            <person name="Nowacki M."/>
            <person name="Derisi J."/>
            <person name="Roy S.W."/>
            <person name="Marshall W.F."/>
            <person name="Sood P."/>
        </authorList>
    </citation>
    <scope>NUCLEOTIDE SEQUENCE [LARGE SCALE GENOMIC DNA]</scope>
    <source>
        <strain evidence="4">WM001</strain>
    </source>
</reference>
<protein>
    <recommendedName>
        <fullName evidence="3">PPM-type phosphatase domain-containing protein</fullName>
    </recommendedName>
</protein>
<dbReference type="PROSITE" id="PS51746">
    <property type="entry name" value="PPM_2"/>
    <property type="match status" value="1"/>
</dbReference>
<dbReference type="SMART" id="SM00332">
    <property type="entry name" value="PP2Cc"/>
    <property type="match status" value="1"/>
</dbReference>
<dbReference type="AlphaFoldDB" id="A0A1R2CDC7"/>
<comment type="caution">
    <text evidence="4">The sequence shown here is derived from an EMBL/GenBank/DDBJ whole genome shotgun (WGS) entry which is preliminary data.</text>
</comment>
<dbReference type="PANTHER" id="PTHR47992">
    <property type="entry name" value="PROTEIN PHOSPHATASE"/>
    <property type="match status" value="1"/>
</dbReference>
<dbReference type="EMBL" id="MPUH01000188">
    <property type="protein sequence ID" value="OMJ87007.1"/>
    <property type="molecule type" value="Genomic_DNA"/>
</dbReference>
<dbReference type="Gene3D" id="3.60.40.10">
    <property type="entry name" value="PPM-type phosphatase domain"/>
    <property type="match status" value="1"/>
</dbReference>
<sequence length="459" mass="51283">MGCFTPTCRKSLILISDRLCTYNRSGKIPVKVRNRLGAVIGSQNVIFQPTDPILITSKEISLGSESFLISSCILPGMDPRGEYKKQCQDNCFYLYNDSGVLCCLFDGHGSQGEKVAEFCQSVIEKIFYQEQALLISNPDSFIKRATEKCDNELSSNQNNIDSEYSGCTGVLIYITTSTIYCGSVGDSRGIIATTIQPDILPAPPANQGIEREILAGIKQRRKSFVETTIHSVQLTKDQKPEDPEELQRIIKFGGRVQRLTDNLGNKIGPYRVWKLKTNTPGLAMSRSIGDMIAKNIGVISEPVCTSYKRIEEDLFIVIGSDGIWDAMDNEDVGTFVECYRNKCKTFVDNWCIGIDINPSNSCIAQIVSEEARMRWYAIVEEEDVMIDDISCIVVEIRRNAEIGVKHSKRPVPIEEVLEKIDEDEGEGLKRAPTIKEIIVRDPRRGSFVSDKIEGLDFLG</sequence>
<dbReference type="InterPro" id="IPR015655">
    <property type="entry name" value="PP2C"/>
</dbReference>
<evidence type="ECO:0000259" key="3">
    <source>
        <dbReference type="PROSITE" id="PS51746"/>
    </source>
</evidence>
<dbReference type="OrthoDB" id="416093at2759"/>
<feature type="domain" description="PPM-type phosphatase" evidence="3">
    <location>
        <begin position="68"/>
        <end position="396"/>
    </location>
</feature>
<evidence type="ECO:0000313" key="5">
    <source>
        <dbReference type="Proteomes" id="UP000187209"/>
    </source>
</evidence>
<dbReference type="GO" id="GO:0004722">
    <property type="term" value="F:protein serine/threonine phosphatase activity"/>
    <property type="evidence" value="ECO:0007669"/>
    <property type="project" value="InterPro"/>
</dbReference>
<dbReference type="Pfam" id="PF00481">
    <property type="entry name" value="PP2C"/>
    <property type="match status" value="1"/>
</dbReference>
<evidence type="ECO:0000256" key="1">
    <source>
        <dbReference type="ARBA" id="ARBA00004370"/>
    </source>
</evidence>
<dbReference type="CDD" id="cd00143">
    <property type="entry name" value="PP2Cc"/>
    <property type="match status" value="1"/>
</dbReference>
<accession>A0A1R2CDC7</accession>
<comment type="subcellular location">
    <subcellularLocation>
        <location evidence="1">Membrane</location>
    </subcellularLocation>
</comment>